<proteinExistence type="predicted"/>
<feature type="compositionally biased region" description="Basic and acidic residues" evidence="1">
    <location>
        <begin position="81"/>
        <end position="101"/>
    </location>
</feature>
<accession>A0A9W8K4V4</accession>
<dbReference type="OrthoDB" id="3263746at2759"/>
<sequence>MDDSDSDMYVDDSNVGELKVNSNDHTAQPAMVPKTSAHDVYETLMANPDAPCTNRSLATVIELITELKSLRQPVVTSAMLDHEATSSEPLREIKSPRETKTRRTQFSVNRRDKATLQLQRDVHEFLTELLHHLPPSVPDPQVVANFNKGIPGIKGPEIGNLMLDLAGRGLVTRWNKAASALFSEAFVAEDVYECTNQKSICAAFDTYLDTLQKKYRKAQKESNLSPAEALEIKDRMKRRARDGRTIGLRHRRCSKALLPYCEIPEVNTLHKKLSHIPPSAFSDDELEVVDGEIHYVIIKPEWRDEHVDNLNEVLDGLDTSRRFQEDGTPKAGAFPHPRIPSTTRVYSGPPPPGLPSNWYKPSLLQGMTETAKKLLDMQPPLDCSFPPEILQIAARFRGVKSRDDKPLGREVPEVLAYTIPGVSL</sequence>
<evidence type="ECO:0000313" key="3">
    <source>
        <dbReference type="Proteomes" id="UP001148786"/>
    </source>
</evidence>
<keyword evidence="3" id="KW-1185">Reference proteome</keyword>
<organism evidence="2 3">
    <name type="scientific">Agrocybe chaxingu</name>
    <dbReference type="NCBI Taxonomy" id="84603"/>
    <lineage>
        <taxon>Eukaryota</taxon>
        <taxon>Fungi</taxon>
        <taxon>Dikarya</taxon>
        <taxon>Basidiomycota</taxon>
        <taxon>Agaricomycotina</taxon>
        <taxon>Agaricomycetes</taxon>
        <taxon>Agaricomycetidae</taxon>
        <taxon>Agaricales</taxon>
        <taxon>Agaricineae</taxon>
        <taxon>Strophariaceae</taxon>
        <taxon>Agrocybe</taxon>
    </lineage>
</organism>
<name>A0A9W8K4V4_9AGAR</name>
<evidence type="ECO:0000313" key="2">
    <source>
        <dbReference type="EMBL" id="KAJ3506584.1"/>
    </source>
</evidence>
<reference evidence="2" key="1">
    <citation type="submission" date="2022-07" db="EMBL/GenBank/DDBJ databases">
        <title>Genome Sequence of Agrocybe chaxingu.</title>
        <authorList>
            <person name="Buettner E."/>
        </authorList>
    </citation>
    <scope>NUCLEOTIDE SEQUENCE</scope>
    <source>
        <strain evidence="2">MP-N11</strain>
    </source>
</reference>
<feature type="region of interest" description="Disordered" evidence="1">
    <location>
        <begin position="325"/>
        <end position="348"/>
    </location>
</feature>
<dbReference type="AlphaFoldDB" id="A0A9W8K4V4"/>
<protein>
    <submittedName>
        <fullName evidence="2">Uncharacterized protein</fullName>
    </submittedName>
</protein>
<feature type="region of interest" description="Disordered" evidence="1">
    <location>
        <begin position="81"/>
        <end position="106"/>
    </location>
</feature>
<dbReference type="EMBL" id="JANKHO010000750">
    <property type="protein sequence ID" value="KAJ3506584.1"/>
    <property type="molecule type" value="Genomic_DNA"/>
</dbReference>
<dbReference type="Proteomes" id="UP001148786">
    <property type="component" value="Unassembled WGS sequence"/>
</dbReference>
<comment type="caution">
    <text evidence="2">The sequence shown here is derived from an EMBL/GenBank/DDBJ whole genome shotgun (WGS) entry which is preliminary data.</text>
</comment>
<gene>
    <name evidence="2" type="ORF">NLJ89_g6789</name>
</gene>
<evidence type="ECO:0000256" key="1">
    <source>
        <dbReference type="SAM" id="MobiDB-lite"/>
    </source>
</evidence>